<gene>
    <name evidence="1" type="ORF">ACRE_042830</name>
</gene>
<name>A0A086T6H1_HAPC1</name>
<sequence>MNTNMGADKFQKAVNRLGSKILGGQDALFGEFSTALFAYNQALFELKVQEAVLIRRMTDTWAPTPGSDPAGRSWHDWTDDEREIMVNLLTTHWNHTREQVARKLGRTKLEIDVQWDADKTRWDAMLEGCNTFWAILRAKVDAASNAHKQLIGDAAVEMVAEMVHLPEKAA</sequence>
<reference evidence="2" key="1">
    <citation type="journal article" date="2014" name="Genome Announc.">
        <title>Genome sequence and annotation of Acremonium chrysogenum, producer of the beta-lactam antibiotic cephalosporin C.</title>
        <authorList>
            <person name="Terfehr D."/>
            <person name="Dahlmann T.A."/>
            <person name="Specht T."/>
            <person name="Zadra I."/>
            <person name="Kuernsteiner H."/>
            <person name="Kueck U."/>
        </authorList>
    </citation>
    <scope>NUCLEOTIDE SEQUENCE [LARGE SCALE GENOMIC DNA]</scope>
    <source>
        <strain evidence="2">ATCC 11550 / CBS 779.69 / DSM 880 / IAM 14645 / JCM 23072 / IMI 49137</strain>
    </source>
</reference>
<evidence type="ECO:0000313" key="2">
    <source>
        <dbReference type="Proteomes" id="UP000029964"/>
    </source>
</evidence>
<protein>
    <submittedName>
        <fullName evidence="1">Uncharacterized protein</fullName>
    </submittedName>
</protein>
<dbReference type="Proteomes" id="UP000029964">
    <property type="component" value="Unassembled WGS sequence"/>
</dbReference>
<dbReference type="EMBL" id="JPKY01000040">
    <property type="protein sequence ID" value="KFH44953.1"/>
    <property type="molecule type" value="Genomic_DNA"/>
</dbReference>
<keyword evidence="2" id="KW-1185">Reference proteome</keyword>
<comment type="caution">
    <text evidence="1">The sequence shown here is derived from an EMBL/GenBank/DDBJ whole genome shotgun (WGS) entry which is preliminary data.</text>
</comment>
<evidence type="ECO:0000313" key="1">
    <source>
        <dbReference type="EMBL" id="KFH44953.1"/>
    </source>
</evidence>
<organism evidence="1 2">
    <name type="scientific">Hapsidospora chrysogenum (strain ATCC 11550 / CBS 779.69 / DSM 880 / IAM 14645 / JCM 23072 / IMI 49137)</name>
    <name type="common">Acremonium chrysogenum</name>
    <dbReference type="NCBI Taxonomy" id="857340"/>
    <lineage>
        <taxon>Eukaryota</taxon>
        <taxon>Fungi</taxon>
        <taxon>Dikarya</taxon>
        <taxon>Ascomycota</taxon>
        <taxon>Pezizomycotina</taxon>
        <taxon>Sordariomycetes</taxon>
        <taxon>Hypocreomycetidae</taxon>
        <taxon>Hypocreales</taxon>
        <taxon>Bionectriaceae</taxon>
        <taxon>Hapsidospora</taxon>
    </lineage>
</organism>
<dbReference type="AlphaFoldDB" id="A0A086T6H1"/>
<proteinExistence type="predicted"/>
<accession>A0A086T6H1</accession>
<dbReference type="HOGENOM" id="CLU_1570169_0_0_1"/>